<dbReference type="AlphaFoldDB" id="A0A0S4M3P6"/>
<sequence length="81" mass="9212">MVHLYSNEQFIFLYVIFHIQAVRYCNLYILHAIYIVLVAVELAPMYQGRIEKFAMPMGVVVSTDCSCSLSYCGGCYSSLTI</sequence>
<proteinExistence type="predicted"/>
<accession>A0A0S4M3P6</accession>
<organism evidence="2 3">
    <name type="scientific">Candidatus Ichthyocystis hellenicum</name>
    <dbReference type="NCBI Taxonomy" id="1561003"/>
    <lineage>
        <taxon>Bacteria</taxon>
        <taxon>Pseudomonadati</taxon>
        <taxon>Pseudomonadota</taxon>
        <taxon>Betaproteobacteria</taxon>
        <taxon>Burkholderiales</taxon>
        <taxon>Candidatus Ichthyocystis</taxon>
    </lineage>
</organism>
<evidence type="ECO:0000313" key="2">
    <source>
        <dbReference type="EMBL" id="CUT18391.1"/>
    </source>
</evidence>
<keyword evidence="1" id="KW-1133">Transmembrane helix</keyword>
<feature type="transmembrane region" description="Helical" evidence="1">
    <location>
        <begin position="27"/>
        <end position="46"/>
    </location>
</feature>
<reference evidence="3" key="1">
    <citation type="submission" date="2015-11" db="EMBL/GenBank/DDBJ databases">
        <authorList>
            <person name="Seth-Smith H.M.B."/>
        </authorList>
    </citation>
    <scope>NUCLEOTIDE SEQUENCE [LARGE SCALE GENOMIC DNA]</scope>
    <source>
        <strain evidence="3">2013Ark11</strain>
    </source>
</reference>
<gene>
    <name evidence="2" type="ORF">Ark11_1600</name>
</gene>
<dbReference type="EMBL" id="LN906597">
    <property type="protein sequence ID" value="CUT18391.1"/>
    <property type="molecule type" value="Genomic_DNA"/>
</dbReference>
<evidence type="ECO:0000256" key="1">
    <source>
        <dbReference type="SAM" id="Phobius"/>
    </source>
</evidence>
<keyword evidence="3" id="KW-1185">Reference proteome</keyword>
<keyword evidence="1" id="KW-0812">Transmembrane</keyword>
<name>A0A0S4M3P6_9BURK</name>
<dbReference type="Proteomes" id="UP000198651">
    <property type="component" value="Chromosome I"/>
</dbReference>
<protein>
    <submittedName>
        <fullName evidence="2">Putative membrane protein</fullName>
    </submittedName>
</protein>
<keyword evidence="1" id="KW-0472">Membrane</keyword>
<evidence type="ECO:0000313" key="3">
    <source>
        <dbReference type="Proteomes" id="UP000198651"/>
    </source>
</evidence>